<dbReference type="SUPFAM" id="SSF57701">
    <property type="entry name" value="Zn2/Cys6 DNA-binding domain"/>
    <property type="match status" value="1"/>
</dbReference>
<dbReference type="OrthoDB" id="2593732at2759"/>
<dbReference type="AlphaFoldDB" id="A0A2J6Q8N5"/>
<dbReference type="GO" id="GO:0000981">
    <property type="term" value="F:DNA-binding transcription factor activity, RNA polymerase II-specific"/>
    <property type="evidence" value="ECO:0007669"/>
    <property type="project" value="InterPro"/>
</dbReference>
<evidence type="ECO:0000256" key="6">
    <source>
        <dbReference type="ARBA" id="ARBA00023242"/>
    </source>
</evidence>
<dbReference type="CDD" id="cd00067">
    <property type="entry name" value="GAL4"/>
    <property type="match status" value="1"/>
</dbReference>
<keyword evidence="6" id="KW-0539">Nucleus</keyword>
<evidence type="ECO:0000256" key="5">
    <source>
        <dbReference type="ARBA" id="ARBA00023163"/>
    </source>
</evidence>
<keyword evidence="10" id="KW-1185">Reference proteome</keyword>
<dbReference type="PANTHER" id="PTHR36206:SF12">
    <property type="entry name" value="ASPERCRYPTIN BIOSYNTHESIS CLUSTER-SPECIFIC TRANSCRIPTION REGULATOR ATNN-RELATED"/>
    <property type="match status" value="1"/>
</dbReference>
<feature type="region of interest" description="Disordered" evidence="7">
    <location>
        <begin position="1"/>
        <end position="34"/>
    </location>
</feature>
<evidence type="ECO:0000313" key="9">
    <source>
        <dbReference type="EMBL" id="PMD22640.1"/>
    </source>
</evidence>
<dbReference type="GO" id="GO:0003677">
    <property type="term" value="F:DNA binding"/>
    <property type="evidence" value="ECO:0007669"/>
    <property type="project" value="UniProtKB-KW"/>
</dbReference>
<organism evidence="9 10">
    <name type="scientific">Hyaloscypha hepaticicola</name>
    <dbReference type="NCBI Taxonomy" id="2082293"/>
    <lineage>
        <taxon>Eukaryota</taxon>
        <taxon>Fungi</taxon>
        <taxon>Dikarya</taxon>
        <taxon>Ascomycota</taxon>
        <taxon>Pezizomycotina</taxon>
        <taxon>Leotiomycetes</taxon>
        <taxon>Helotiales</taxon>
        <taxon>Hyaloscyphaceae</taxon>
        <taxon>Hyaloscypha</taxon>
    </lineage>
</organism>
<dbReference type="SMART" id="SM00066">
    <property type="entry name" value="GAL4"/>
    <property type="match status" value="1"/>
</dbReference>
<dbReference type="PROSITE" id="PS50048">
    <property type="entry name" value="ZN2_CY6_FUNGAL_2"/>
    <property type="match status" value="1"/>
</dbReference>
<feature type="region of interest" description="Disordered" evidence="7">
    <location>
        <begin position="566"/>
        <end position="601"/>
    </location>
</feature>
<keyword evidence="1" id="KW-0479">Metal-binding</keyword>
<reference evidence="9 10" key="1">
    <citation type="submission" date="2016-05" db="EMBL/GenBank/DDBJ databases">
        <title>A degradative enzymes factory behind the ericoid mycorrhizal symbiosis.</title>
        <authorList>
            <consortium name="DOE Joint Genome Institute"/>
            <person name="Martino E."/>
            <person name="Morin E."/>
            <person name="Grelet G."/>
            <person name="Kuo A."/>
            <person name="Kohler A."/>
            <person name="Daghino S."/>
            <person name="Barry K."/>
            <person name="Choi C."/>
            <person name="Cichocki N."/>
            <person name="Clum A."/>
            <person name="Copeland A."/>
            <person name="Hainaut M."/>
            <person name="Haridas S."/>
            <person name="Labutti K."/>
            <person name="Lindquist E."/>
            <person name="Lipzen A."/>
            <person name="Khouja H.-R."/>
            <person name="Murat C."/>
            <person name="Ohm R."/>
            <person name="Olson A."/>
            <person name="Spatafora J."/>
            <person name="Veneault-Fourrey C."/>
            <person name="Henrissat B."/>
            <person name="Grigoriev I."/>
            <person name="Martin F."/>
            <person name="Perotto S."/>
        </authorList>
    </citation>
    <scope>NUCLEOTIDE SEQUENCE [LARGE SCALE GENOMIC DNA]</scope>
    <source>
        <strain evidence="9 10">UAMH 7357</strain>
    </source>
</reference>
<dbReference type="Pfam" id="PF00172">
    <property type="entry name" value="Zn_clus"/>
    <property type="match status" value="1"/>
</dbReference>
<dbReference type="PROSITE" id="PS00463">
    <property type="entry name" value="ZN2_CY6_FUNGAL_1"/>
    <property type="match status" value="1"/>
</dbReference>
<gene>
    <name evidence="9" type="ORF">NA56DRAFT_702428</name>
</gene>
<dbReference type="STRING" id="1745343.A0A2J6Q8N5"/>
<dbReference type="InterPro" id="IPR036864">
    <property type="entry name" value="Zn2-C6_fun-type_DNA-bd_sf"/>
</dbReference>
<name>A0A2J6Q8N5_9HELO</name>
<sequence>MQHDEQNSRASKSKASSKPDTAKRQYHRKSRFGCQSCKKRRVKCDEAKPVCKRCSDAGVQCSGYLTATLPKSQPPSRPEKLPLIPKVAERSIITWRPSQLVGASDEDKRSFDFFVSETGPMLSGYFDADFWNHFLLQFSHHNTAIWHSVLALSAFHEQRLLSEDRPMQKEDTAHRRFALQHYNQAVSHLTGRLSTGKAATEIVLASCVLFIAIETLMGNLPGAANHVAGGIQILRSWKKDRAKEGSSRLSPKLIENNLIPIFDYINQYSFTHGRAAPPISDVDLTLDEPESECFANILEARASLLRVISGAQQFTVTFGSSDGSQDVTQKLSEHLLKQRLLFRIQQWEVALDELLARPNMAHISDRERRAIALLRVQQNIVWIAISNAKNTDEVSFDAFLSNFEAVVELAGSAAVDTEPPTSWSKRWASTNFQMQNLTPLYMTATKCRNPKIRRKALTLLKSLFTRDRLWNMDLIYKMAERVVELEEEGLEELKDAKGDVVPSEWARIYDITAAPTTVEGHTIELVTYKRRKEGNGKHWREKEEYIGGPDFSLSAVRNRLYDSESAHLEAEPGTEINSEASSSPMSSGIYPKTSENSFGGF</sequence>
<feature type="compositionally biased region" description="Polar residues" evidence="7">
    <location>
        <begin position="575"/>
        <end position="586"/>
    </location>
</feature>
<keyword evidence="5" id="KW-0804">Transcription</keyword>
<evidence type="ECO:0000256" key="7">
    <source>
        <dbReference type="SAM" id="MobiDB-lite"/>
    </source>
</evidence>
<dbReference type="InterPro" id="IPR052360">
    <property type="entry name" value="Transcr_Regulatory_Proteins"/>
</dbReference>
<evidence type="ECO:0000256" key="2">
    <source>
        <dbReference type="ARBA" id="ARBA00022833"/>
    </source>
</evidence>
<dbReference type="PANTHER" id="PTHR36206">
    <property type="entry name" value="ASPERCRYPTIN BIOSYNTHESIS CLUSTER-SPECIFIC TRANSCRIPTION REGULATOR ATNN-RELATED"/>
    <property type="match status" value="1"/>
</dbReference>
<dbReference type="EMBL" id="KZ613477">
    <property type="protein sequence ID" value="PMD22640.1"/>
    <property type="molecule type" value="Genomic_DNA"/>
</dbReference>
<protein>
    <recommendedName>
        <fullName evidence="8">Zn(2)-C6 fungal-type domain-containing protein</fullName>
    </recommendedName>
</protein>
<evidence type="ECO:0000256" key="4">
    <source>
        <dbReference type="ARBA" id="ARBA00023125"/>
    </source>
</evidence>
<dbReference type="Proteomes" id="UP000235672">
    <property type="component" value="Unassembled WGS sequence"/>
</dbReference>
<dbReference type="PRINTS" id="PR00755">
    <property type="entry name" value="AFLATOXINBRP"/>
</dbReference>
<evidence type="ECO:0000256" key="3">
    <source>
        <dbReference type="ARBA" id="ARBA00023015"/>
    </source>
</evidence>
<evidence type="ECO:0000259" key="8">
    <source>
        <dbReference type="PROSITE" id="PS50048"/>
    </source>
</evidence>
<dbReference type="InterPro" id="IPR001138">
    <property type="entry name" value="Zn2Cys6_DnaBD"/>
</dbReference>
<keyword evidence="3" id="KW-0805">Transcription regulation</keyword>
<keyword evidence="4" id="KW-0238">DNA-binding</keyword>
<accession>A0A2J6Q8N5</accession>
<dbReference type="InterPro" id="IPR021858">
    <property type="entry name" value="Fun_TF"/>
</dbReference>
<evidence type="ECO:0000256" key="1">
    <source>
        <dbReference type="ARBA" id="ARBA00022723"/>
    </source>
</evidence>
<dbReference type="Gene3D" id="4.10.240.10">
    <property type="entry name" value="Zn(2)-C6 fungal-type DNA-binding domain"/>
    <property type="match status" value="1"/>
</dbReference>
<feature type="compositionally biased region" description="Basic residues" evidence="7">
    <location>
        <begin position="24"/>
        <end position="34"/>
    </location>
</feature>
<keyword evidence="2" id="KW-0862">Zinc</keyword>
<feature type="domain" description="Zn(2)-C6 fungal-type" evidence="8">
    <location>
        <begin position="33"/>
        <end position="62"/>
    </location>
</feature>
<dbReference type="Pfam" id="PF11951">
    <property type="entry name" value="Fungal_trans_2"/>
    <property type="match status" value="1"/>
</dbReference>
<feature type="compositionally biased region" description="Low complexity" evidence="7">
    <location>
        <begin position="8"/>
        <end position="18"/>
    </location>
</feature>
<evidence type="ECO:0000313" key="10">
    <source>
        <dbReference type="Proteomes" id="UP000235672"/>
    </source>
</evidence>
<dbReference type="GO" id="GO:0008270">
    <property type="term" value="F:zinc ion binding"/>
    <property type="evidence" value="ECO:0007669"/>
    <property type="project" value="InterPro"/>
</dbReference>
<proteinExistence type="predicted"/>